<keyword evidence="2" id="KW-1185">Reference proteome</keyword>
<accession>A0AAE1B0M5</accession>
<sequence length="69" mass="7214">MKGTVTEIFETAKLGSLAGKVSAYRTPEKADVATVIKSCVGPLWVPLSVKAVRGSFNNEAPGMPTCLSC</sequence>
<protein>
    <submittedName>
        <fullName evidence="1">Uncharacterized protein</fullName>
    </submittedName>
</protein>
<dbReference type="Proteomes" id="UP001283361">
    <property type="component" value="Unassembled WGS sequence"/>
</dbReference>
<dbReference type="EMBL" id="JAWDGP010000750">
    <property type="protein sequence ID" value="KAK3797619.1"/>
    <property type="molecule type" value="Genomic_DNA"/>
</dbReference>
<name>A0AAE1B0M5_9GAST</name>
<comment type="caution">
    <text evidence="1">The sequence shown here is derived from an EMBL/GenBank/DDBJ whole genome shotgun (WGS) entry which is preliminary data.</text>
</comment>
<organism evidence="1 2">
    <name type="scientific">Elysia crispata</name>
    <name type="common">lettuce slug</name>
    <dbReference type="NCBI Taxonomy" id="231223"/>
    <lineage>
        <taxon>Eukaryota</taxon>
        <taxon>Metazoa</taxon>
        <taxon>Spiralia</taxon>
        <taxon>Lophotrochozoa</taxon>
        <taxon>Mollusca</taxon>
        <taxon>Gastropoda</taxon>
        <taxon>Heterobranchia</taxon>
        <taxon>Euthyneura</taxon>
        <taxon>Panpulmonata</taxon>
        <taxon>Sacoglossa</taxon>
        <taxon>Placobranchoidea</taxon>
        <taxon>Plakobranchidae</taxon>
        <taxon>Elysia</taxon>
    </lineage>
</organism>
<evidence type="ECO:0000313" key="2">
    <source>
        <dbReference type="Proteomes" id="UP001283361"/>
    </source>
</evidence>
<proteinExistence type="predicted"/>
<dbReference type="AlphaFoldDB" id="A0AAE1B0M5"/>
<reference evidence="1" key="1">
    <citation type="journal article" date="2023" name="G3 (Bethesda)">
        <title>A reference genome for the long-term kleptoplast-retaining sea slug Elysia crispata morphotype clarki.</title>
        <authorList>
            <person name="Eastman K.E."/>
            <person name="Pendleton A.L."/>
            <person name="Shaikh M.A."/>
            <person name="Suttiyut T."/>
            <person name="Ogas R."/>
            <person name="Tomko P."/>
            <person name="Gavelis G."/>
            <person name="Widhalm J.R."/>
            <person name="Wisecaver J.H."/>
        </authorList>
    </citation>
    <scope>NUCLEOTIDE SEQUENCE</scope>
    <source>
        <strain evidence="1">ECLA1</strain>
    </source>
</reference>
<evidence type="ECO:0000313" key="1">
    <source>
        <dbReference type="EMBL" id="KAK3797619.1"/>
    </source>
</evidence>
<gene>
    <name evidence="1" type="ORF">RRG08_054645</name>
</gene>